<dbReference type="Gene3D" id="1.25.40.10">
    <property type="entry name" value="Tetratricopeptide repeat domain"/>
    <property type="match status" value="2"/>
</dbReference>
<organism evidence="3 4">
    <name type="scientific">Methylobacterium brachythecii</name>
    <dbReference type="NCBI Taxonomy" id="1176177"/>
    <lineage>
        <taxon>Bacteria</taxon>
        <taxon>Pseudomonadati</taxon>
        <taxon>Pseudomonadota</taxon>
        <taxon>Alphaproteobacteria</taxon>
        <taxon>Hyphomicrobiales</taxon>
        <taxon>Methylobacteriaceae</taxon>
        <taxon>Methylobacterium</taxon>
    </lineage>
</organism>
<dbReference type="PROSITE" id="PS50005">
    <property type="entry name" value="TPR"/>
    <property type="match status" value="1"/>
</dbReference>
<comment type="caution">
    <text evidence="3">The sequence shown here is derived from an EMBL/GenBank/DDBJ whole genome shotgun (WGS) entry which is preliminary data.</text>
</comment>
<evidence type="ECO:0000313" key="4">
    <source>
        <dbReference type="Proteomes" id="UP000517759"/>
    </source>
</evidence>
<dbReference type="AlphaFoldDB" id="A0A7W6AMI6"/>
<dbReference type="Proteomes" id="UP000517759">
    <property type="component" value="Unassembled WGS sequence"/>
</dbReference>
<feature type="compositionally biased region" description="Basic and acidic residues" evidence="2">
    <location>
        <begin position="592"/>
        <end position="601"/>
    </location>
</feature>
<evidence type="ECO:0000256" key="2">
    <source>
        <dbReference type="SAM" id="MobiDB-lite"/>
    </source>
</evidence>
<reference evidence="3 4" key="1">
    <citation type="submission" date="2020-08" db="EMBL/GenBank/DDBJ databases">
        <title>Genomic Encyclopedia of Type Strains, Phase IV (KMG-IV): sequencing the most valuable type-strain genomes for metagenomic binning, comparative biology and taxonomic classification.</title>
        <authorList>
            <person name="Goeker M."/>
        </authorList>
    </citation>
    <scope>NUCLEOTIDE SEQUENCE [LARGE SCALE GENOMIC DNA]</scope>
    <source>
        <strain evidence="3 4">DSM 24105</strain>
    </source>
</reference>
<keyword evidence="1" id="KW-0802">TPR repeat</keyword>
<feature type="repeat" description="TPR" evidence="1">
    <location>
        <begin position="515"/>
        <end position="548"/>
    </location>
</feature>
<dbReference type="PANTHER" id="PTHR12558">
    <property type="entry name" value="CELL DIVISION CYCLE 16,23,27"/>
    <property type="match status" value="1"/>
</dbReference>
<dbReference type="InterPro" id="IPR011990">
    <property type="entry name" value="TPR-like_helical_dom_sf"/>
</dbReference>
<sequence>MSPATSAQAARQRTKEPYLVIMNGNAARRRTLSALTLLLASSVPTSLSAAAAQPRESSPISEYEPAESLEGNFLSAYIAGAAKDTSAAASFYREAVKGDPRNAELLERAFVSLLADGAMTDAFRAAERLSTREGANGLAQLSLGVRQLKAGQYSAARQSFGRSGKGAAADLTSTLLTAWSYAGANDGKRALDTVNKLRGERYFNVFRDYHAGLIANLVGDKAEAERRLKAAYDADHNTLRIVDGYARFEAAAGKTDVAIQAYTDFDKVLPRHPIVTDALDKLKAGKPLSQLINSAQEGASEVLYGLGSAGSTQGDELPAVVYLRLALYLNPDHGVARLTLADTLDRMKQADRANEAYGQIPASSPLKLNADIQIGLNLEQMGKGEEALQHLDAVQKDHPDNVDVISALGNVQRSRKKFADAAETYSRAIKLIGPAQEAGYWTLFYFRGTAYERAGEWPKAEADLKKALDLISPTQPNARAQVLNYLAYSWVDRNMNIDESFKMLKQAVDLSPRDGMIIDSLGWAYFRLGRWDDAVRELEKAVELKPGDPTINDHLGDGYWRTGRRLEGKFQWQHAKDLNPEPDDLAKINAKLKDGLPDPDKPAVTAQNPPAPAEQTPAPVAAPHNAENPELPKGAPAPSEPPGAADKTDKKPGG</sequence>
<protein>
    <submittedName>
        <fullName evidence="3">Tetratricopeptide (TPR) repeat protein</fullName>
    </submittedName>
</protein>
<dbReference type="EMBL" id="JACIDN010000006">
    <property type="protein sequence ID" value="MBB3903825.1"/>
    <property type="molecule type" value="Genomic_DNA"/>
</dbReference>
<dbReference type="Pfam" id="PF13181">
    <property type="entry name" value="TPR_8"/>
    <property type="match status" value="1"/>
</dbReference>
<feature type="compositionally biased region" description="Low complexity" evidence="2">
    <location>
        <begin position="632"/>
        <end position="645"/>
    </location>
</feature>
<dbReference type="InterPro" id="IPR019734">
    <property type="entry name" value="TPR_rpt"/>
</dbReference>
<gene>
    <name evidence="3" type="ORF">GGR33_003339</name>
</gene>
<dbReference type="Pfam" id="PF13414">
    <property type="entry name" value="TPR_11"/>
    <property type="match status" value="1"/>
</dbReference>
<dbReference type="SUPFAM" id="SSF48452">
    <property type="entry name" value="TPR-like"/>
    <property type="match status" value="2"/>
</dbReference>
<proteinExistence type="predicted"/>
<dbReference type="PANTHER" id="PTHR12558:SF13">
    <property type="entry name" value="CELL DIVISION CYCLE PROTEIN 27 HOMOLOG"/>
    <property type="match status" value="1"/>
</dbReference>
<dbReference type="SMART" id="SM00028">
    <property type="entry name" value="TPR"/>
    <property type="match status" value="5"/>
</dbReference>
<evidence type="ECO:0000313" key="3">
    <source>
        <dbReference type="EMBL" id="MBB3903825.1"/>
    </source>
</evidence>
<evidence type="ECO:0000256" key="1">
    <source>
        <dbReference type="PROSITE-ProRule" id="PRU00339"/>
    </source>
</evidence>
<dbReference type="Pfam" id="PF13432">
    <property type="entry name" value="TPR_16"/>
    <property type="match status" value="1"/>
</dbReference>
<accession>A0A7W6AMI6</accession>
<feature type="region of interest" description="Disordered" evidence="2">
    <location>
        <begin position="592"/>
        <end position="654"/>
    </location>
</feature>
<name>A0A7W6AMI6_9HYPH</name>